<dbReference type="STRING" id="1802505.A3D01_03215"/>
<dbReference type="InterPro" id="IPR017946">
    <property type="entry name" value="PLC-like_Pdiesterase_TIM-brl"/>
</dbReference>
<protein>
    <recommendedName>
        <fullName evidence="1">GP-PDE domain-containing protein</fullName>
    </recommendedName>
</protein>
<evidence type="ECO:0000313" key="3">
    <source>
        <dbReference type="Proteomes" id="UP000177169"/>
    </source>
</evidence>
<dbReference type="SUPFAM" id="SSF51695">
    <property type="entry name" value="PLC-like phosphodiesterases"/>
    <property type="match status" value="1"/>
</dbReference>
<dbReference type="InterPro" id="IPR030395">
    <property type="entry name" value="GP_PDE_dom"/>
</dbReference>
<dbReference type="Gene3D" id="3.20.20.190">
    <property type="entry name" value="Phosphatidylinositol (PI) phosphodiesterase"/>
    <property type="match status" value="2"/>
</dbReference>
<reference evidence="2 3" key="1">
    <citation type="journal article" date="2016" name="Nat. Commun.">
        <title>Thousands of microbial genomes shed light on interconnected biogeochemical processes in an aquifer system.</title>
        <authorList>
            <person name="Anantharaman K."/>
            <person name="Brown C.T."/>
            <person name="Hug L.A."/>
            <person name="Sharon I."/>
            <person name="Castelle C.J."/>
            <person name="Probst A.J."/>
            <person name="Thomas B.C."/>
            <person name="Singh A."/>
            <person name="Wilkins M.J."/>
            <person name="Karaoz U."/>
            <person name="Brodie E.L."/>
            <person name="Williams K.H."/>
            <person name="Hubbard S.S."/>
            <person name="Banfield J.F."/>
        </authorList>
    </citation>
    <scope>NUCLEOTIDE SEQUENCE [LARGE SCALE GENOMIC DNA]</scope>
</reference>
<dbReference type="PANTHER" id="PTHR46211:SF14">
    <property type="entry name" value="GLYCEROPHOSPHODIESTER PHOSPHODIESTERASE"/>
    <property type="match status" value="1"/>
</dbReference>
<dbReference type="CDD" id="cd08556">
    <property type="entry name" value="GDPD"/>
    <property type="match status" value="1"/>
</dbReference>
<dbReference type="Proteomes" id="UP000177169">
    <property type="component" value="Unassembled WGS sequence"/>
</dbReference>
<proteinExistence type="predicted"/>
<dbReference type="Pfam" id="PF03009">
    <property type="entry name" value="GDPD"/>
    <property type="match status" value="1"/>
</dbReference>
<evidence type="ECO:0000259" key="1">
    <source>
        <dbReference type="Pfam" id="PF03009"/>
    </source>
</evidence>
<dbReference type="PANTHER" id="PTHR46211">
    <property type="entry name" value="GLYCEROPHOSPHORYL DIESTER PHOSPHODIESTERASE"/>
    <property type="match status" value="1"/>
</dbReference>
<dbReference type="GO" id="GO:0008081">
    <property type="term" value="F:phosphoric diester hydrolase activity"/>
    <property type="evidence" value="ECO:0007669"/>
    <property type="project" value="InterPro"/>
</dbReference>
<accession>A0A1F7Z4X4</accession>
<comment type="caution">
    <text evidence="2">The sequence shown here is derived from an EMBL/GenBank/DDBJ whole genome shotgun (WGS) entry which is preliminary data.</text>
</comment>
<feature type="domain" description="GP-PDE" evidence="1">
    <location>
        <begin position="9"/>
        <end position="39"/>
    </location>
</feature>
<evidence type="ECO:0000313" key="2">
    <source>
        <dbReference type="EMBL" id="OGM34524.1"/>
    </source>
</evidence>
<dbReference type="GO" id="GO:0006629">
    <property type="term" value="P:lipid metabolic process"/>
    <property type="evidence" value="ECO:0007669"/>
    <property type="project" value="InterPro"/>
</dbReference>
<gene>
    <name evidence="2" type="ORF">A3D01_03215</name>
</gene>
<organism evidence="2 3">
    <name type="scientific">Candidatus Woesebacteria bacterium RIFCSPHIGHO2_02_FULL_39_13</name>
    <dbReference type="NCBI Taxonomy" id="1802505"/>
    <lineage>
        <taxon>Bacteria</taxon>
        <taxon>Candidatus Woeseibacteriota</taxon>
    </lineage>
</organism>
<sequence length="221" mass="25425">MSNLLVLGHRGDRKSHDDNTIEGIKSAFDKGADGVEIDVYYQPNKGVYLTHKFLHDKNLDYPKLEEVIETFSDKGKIQIEIKPPEIETVKAVVDLVYKHKLENFEITSGILPLLRYIRELAPKANIGMITKPYLIEDWMTEEFGDYLMLSYLKLTGASTIWLDKPEGFWNKDRVERFHKKGYKIGSHLPTDSKEDYEKLLSLGIDSCTADDLNVLKWRATS</sequence>
<name>A0A1F7Z4X4_9BACT</name>
<dbReference type="EMBL" id="MGGR01000005">
    <property type="protein sequence ID" value="OGM34524.1"/>
    <property type="molecule type" value="Genomic_DNA"/>
</dbReference>
<dbReference type="AlphaFoldDB" id="A0A1F7Z4X4"/>